<proteinExistence type="predicted"/>
<name>A0A915EJ86_9BILA</name>
<accession>A0A915EJ86</accession>
<organism evidence="1 2">
    <name type="scientific">Ditylenchus dipsaci</name>
    <dbReference type="NCBI Taxonomy" id="166011"/>
    <lineage>
        <taxon>Eukaryota</taxon>
        <taxon>Metazoa</taxon>
        <taxon>Ecdysozoa</taxon>
        <taxon>Nematoda</taxon>
        <taxon>Chromadorea</taxon>
        <taxon>Rhabditida</taxon>
        <taxon>Tylenchina</taxon>
        <taxon>Tylenchomorpha</taxon>
        <taxon>Sphaerularioidea</taxon>
        <taxon>Anguinidae</taxon>
        <taxon>Anguininae</taxon>
        <taxon>Ditylenchus</taxon>
    </lineage>
</organism>
<dbReference type="WBParaSite" id="jg6560">
    <property type="protein sequence ID" value="jg6560"/>
    <property type="gene ID" value="jg6560"/>
</dbReference>
<dbReference type="AlphaFoldDB" id="A0A915EJ86"/>
<evidence type="ECO:0000313" key="1">
    <source>
        <dbReference type="Proteomes" id="UP000887574"/>
    </source>
</evidence>
<protein>
    <submittedName>
        <fullName evidence="2">Uncharacterized protein</fullName>
    </submittedName>
</protein>
<dbReference type="Proteomes" id="UP000887574">
    <property type="component" value="Unplaced"/>
</dbReference>
<evidence type="ECO:0000313" key="2">
    <source>
        <dbReference type="WBParaSite" id="jg6560"/>
    </source>
</evidence>
<keyword evidence="1" id="KW-1185">Reference proteome</keyword>
<sequence length="86" mass="9937">MPSMKSEREELAGLSDHLRSQAEKFDQLKKLLEDLEAGNYSEEVLKECPDVAAKLVEKEKLLYRLNIMKRAIAESPEQKNLMDLMK</sequence>
<reference evidence="2" key="1">
    <citation type="submission" date="2022-11" db="UniProtKB">
        <authorList>
            <consortium name="WormBaseParasite"/>
        </authorList>
    </citation>
    <scope>IDENTIFICATION</scope>
</reference>